<protein>
    <recommendedName>
        <fullName evidence="2">Glycosyl transferase family 1 domain-containing protein</fullName>
    </recommendedName>
</protein>
<evidence type="ECO:0000313" key="3">
    <source>
        <dbReference type="EMBL" id="SBS75858.1"/>
    </source>
</evidence>
<organism evidence="3">
    <name type="scientific">uncultured Mycobacterium sp</name>
    <dbReference type="NCBI Taxonomy" id="171292"/>
    <lineage>
        <taxon>Bacteria</taxon>
        <taxon>Bacillati</taxon>
        <taxon>Actinomycetota</taxon>
        <taxon>Actinomycetes</taxon>
        <taxon>Mycobacteriales</taxon>
        <taxon>Mycobacteriaceae</taxon>
        <taxon>Mycobacterium</taxon>
        <taxon>environmental samples</taxon>
    </lineage>
</organism>
<dbReference type="PANTHER" id="PTHR45947:SF3">
    <property type="entry name" value="SULFOQUINOVOSYL TRANSFERASE SQD2"/>
    <property type="match status" value="1"/>
</dbReference>
<dbReference type="EMBL" id="FLQS01000021">
    <property type="protein sequence ID" value="SBS75858.1"/>
    <property type="molecule type" value="Genomic_DNA"/>
</dbReference>
<keyword evidence="1" id="KW-0808">Transferase</keyword>
<dbReference type="GO" id="GO:0016757">
    <property type="term" value="F:glycosyltransferase activity"/>
    <property type="evidence" value="ECO:0007669"/>
    <property type="project" value="InterPro"/>
</dbReference>
<name>A0A1Y5PIX9_9MYCO</name>
<dbReference type="InterPro" id="IPR050194">
    <property type="entry name" value="Glycosyltransferase_grp1"/>
</dbReference>
<reference evidence="3" key="1">
    <citation type="submission" date="2016-03" db="EMBL/GenBank/DDBJ databases">
        <authorList>
            <person name="Ploux O."/>
        </authorList>
    </citation>
    <scope>NUCLEOTIDE SEQUENCE</scope>
    <source>
        <strain evidence="3">UC10</strain>
    </source>
</reference>
<dbReference type="Gene3D" id="3.40.50.2000">
    <property type="entry name" value="Glycogen Phosphorylase B"/>
    <property type="match status" value="2"/>
</dbReference>
<accession>A0A1Y5PIX9</accession>
<proteinExistence type="predicted"/>
<dbReference type="Pfam" id="PF00534">
    <property type="entry name" value="Glycos_transf_1"/>
    <property type="match status" value="1"/>
</dbReference>
<sequence length="294" mass="32771">MRGRKGKIGTLLSFAKVVAKLSREYDVIVLYSLRLLPLAMAIRTARPTARIVLNLHDAPIGMDRLLTRFFLSFTDCTIAISQFVIDHLRIKNAVIVPVPIADIPVPTRTDSDSRPSAQTTLGIVGRIDPDKRIEVAIDAMRFLPARFHLNIYGDPAVADESYMQDLRDRAGDSEQVTFCGYAKVERIYDEIDGVIVCNEREPSGRTVGEAMLRLKLVFAPDSGGAKEHFENLISGFTYRALDAEGLARAVESAFDARQDTSLMRQLGREKMLAERSPRVVAQNYFAALERIANN</sequence>
<dbReference type="SUPFAM" id="SSF53756">
    <property type="entry name" value="UDP-Glycosyltransferase/glycogen phosphorylase"/>
    <property type="match status" value="1"/>
</dbReference>
<evidence type="ECO:0000256" key="1">
    <source>
        <dbReference type="ARBA" id="ARBA00022679"/>
    </source>
</evidence>
<dbReference type="InterPro" id="IPR001296">
    <property type="entry name" value="Glyco_trans_1"/>
</dbReference>
<feature type="domain" description="Glycosyl transferase family 1" evidence="2">
    <location>
        <begin position="116"/>
        <end position="259"/>
    </location>
</feature>
<dbReference type="AlphaFoldDB" id="A0A1Y5PIX9"/>
<dbReference type="PANTHER" id="PTHR45947">
    <property type="entry name" value="SULFOQUINOVOSYL TRANSFERASE SQD2"/>
    <property type="match status" value="1"/>
</dbReference>
<dbReference type="CDD" id="cd03801">
    <property type="entry name" value="GT4_PimA-like"/>
    <property type="match status" value="1"/>
</dbReference>
<evidence type="ECO:0000259" key="2">
    <source>
        <dbReference type="Pfam" id="PF00534"/>
    </source>
</evidence>
<gene>
    <name evidence="3" type="ORF">MHPYR_280026</name>
</gene>